<dbReference type="InterPro" id="IPR030678">
    <property type="entry name" value="Peptide/Ni-bd"/>
</dbReference>
<sequence length="543" mass="58465">MNTKRWSFANVAKAAVAAVAAGAMAVSLAACGGAEGSKNAAKSASGDSGSLVVDSDFDLITMDPARSFETATVSILRATYQSALKYVDNDMSKPQPEICTYEISPDNKVVTLTLNGDHYFADGKKVTVDDIVYSYQRVQGIKGNPSFYLDGVTVAKKDDKSLTLTSETPNPAIPYILPSVNLGIVEKSVVEANGGTTDEKDGAEKYLNQHSAGSGPYQFDTVAMDSKVTLKRNDKFAGDKPKYDKIIINNVDSATELTNIKAGTTDIAMDINSDEAAKLTKDEADVSAGPSGSTTFLWFNADKQYGKAVSNVDFVNAVRKAVHYDKYVSIYGEGSEQAYGVVPNQFLGALKSSDDNKYDLDAAKALLKKSGYNNEEVQFLYSSDDDTATQIAQLFQSDMKDLGVNIKLVGQPTTTRLDTFRSGKFQSGLSTWGADYPDPSDYFVFAPDENIAKRAGWYTTEGAKTSNGWNGSESADKISSLVEAARNASGEEERSKTWQDLQEAMNQGSPYVPLVVQGANVVSRPGIGAKYDMLNGIDYTVLK</sequence>
<dbReference type="GO" id="GO:1904680">
    <property type="term" value="F:peptide transmembrane transporter activity"/>
    <property type="evidence" value="ECO:0007669"/>
    <property type="project" value="TreeGrafter"/>
</dbReference>
<evidence type="ECO:0000256" key="4">
    <source>
        <dbReference type="ARBA" id="ARBA00022729"/>
    </source>
</evidence>
<dbReference type="Gene3D" id="3.10.105.10">
    <property type="entry name" value="Dipeptide-binding Protein, Domain 3"/>
    <property type="match status" value="1"/>
</dbReference>
<gene>
    <name evidence="7" type="ORF">BBIA_0883</name>
</gene>
<proteinExistence type="inferred from homology"/>
<keyword evidence="4 5" id="KW-0732">Signal</keyword>
<dbReference type="OrthoDB" id="9046151at2"/>
<comment type="subcellular location">
    <subcellularLocation>
        <location evidence="1">Cell envelope</location>
    </subcellularLocation>
</comment>
<name>A0A087A109_9BIFI</name>
<dbReference type="PROSITE" id="PS51257">
    <property type="entry name" value="PROKAR_LIPOPROTEIN"/>
    <property type="match status" value="1"/>
</dbReference>
<keyword evidence="8" id="KW-1185">Reference proteome</keyword>
<keyword evidence="3" id="KW-0813">Transport</keyword>
<dbReference type="InterPro" id="IPR039424">
    <property type="entry name" value="SBP_5"/>
</dbReference>
<feature type="signal peptide" evidence="5">
    <location>
        <begin position="1"/>
        <end position="29"/>
    </location>
</feature>
<evidence type="ECO:0000313" key="8">
    <source>
        <dbReference type="Proteomes" id="UP000029108"/>
    </source>
</evidence>
<comment type="similarity">
    <text evidence="2">Belongs to the bacterial solute-binding protein 5 family.</text>
</comment>
<dbReference type="GO" id="GO:0030313">
    <property type="term" value="C:cell envelope"/>
    <property type="evidence" value="ECO:0007669"/>
    <property type="project" value="UniProtKB-SubCell"/>
</dbReference>
<dbReference type="CDD" id="cd08512">
    <property type="entry name" value="PBP2_NikA_DppA_OppA_like_7"/>
    <property type="match status" value="1"/>
</dbReference>
<evidence type="ECO:0000256" key="3">
    <source>
        <dbReference type="ARBA" id="ARBA00022448"/>
    </source>
</evidence>
<evidence type="ECO:0000313" key="7">
    <source>
        <dbReference type="EMBL" id="KFI52459.1"/>
    </source>
</evidence>
<comment type="caution">
    <text evidence="7">The sequence shown here is derived from an EMBL/GenBank/DDBJ whole genome shotgun (WGS) entry which is preliminary data.</text>
</comment>
<feature type="chain" id="PRO_5001818247" evidence="5">
    <location>
        <begin position="30"/>
        <end position="543"/>
    </location>
</feature>
<dbReference type="PIRSF" id="PIRSF002741">
    <property type="entry name" value="MppA"/>
    <property type="match status" value="1"/>
</dbReference>
<dbReference type="Gene3D" id="3.40.190.10">
    <property type="entry name" value="Periplasmic binding protein-like II"/>
    <property type="match status" value="1"/>
</dbReference>
<dbReference type="PANTHER" id="PTHR30290">
    <property type="entry name" value="PERIPLASMIC BINDING COMPONENT OF ABC TRANSPORTER"/>
    <property type="match status" value="1"/>
</dbReference>
<dbReference type="SUPFAM" id="SSF53850">
    <property type="entry name" value="Periplasmic binding protein-like II"/>
    <property type="match status" value="1"/>
</dbReference>
<dbReference type="AlphaFoldDB" id="A0A087A109"/>
<dbReference type="Pfam" id="PF00496">
    <property type="entry name" value="SBP_bac_5"/>
    <property type="match status" value="1"/>
</dbReference>
<dbReference type="GO" id="GO:0042597">
    <property type="term" value="C:periplasmic space"/>
    <property type="evidence" value="ECO:0007669"/>
    <property type="project" value="UniProtKB-ARBA"/>
</dbReference>
<feature type="domain" description="Solute-binding protein family 5" evidence="6">
    <location>
        <begin position="93"/>
        <end position="443"/>
    </location>
</feature>
<dbReference type="PANTHER" id="PTHR30290:SF10">
    <property type="entry name" value="PERIPLASMIC OLIGOPEPTIDE-BINDING PROTEIN-RELATED"/>
    <property type="match status" value="1"/>
</dbReference>
<organism evidence="7 8">
    <name type="scientific">Bifidobacterium biavatii DSM 23969</name>
    <dbReference type="NCBI Taxonomy" id="1437608"/>
    <lineage>
        <taxon>Bacteria</taxon>
        <taxon>Bacillati</taxon>
        <taxon>Actinomycetota</taxon>
        <taxon>Actinomycetes</taxon>
        <taxon>Bifidobacteriales</taxon>
        <taxon>Bifidobacteriaceae</taxon>
        <taxon>Bifidobacterium</taxon>
    </lineage>
</organism>
<reference evidence="7 8" key="1">
    <citation type="submission" date="2014-03" db="EMBL/GenBank/DDBJ databases">
        <title>Genomics of Bifidobacteria.</title>
        <authorList>
            <person name="Ventura M."/>
            <person name="Milani C."/>
            <person name="Lugli G.A."/>
        </authorList>
    </citation>
    <scope>NUCLEOTIDE SEQUENCE [LARGE SCALE GENOMIC DNA]</scope>
    <source>
        <strain evidence="7 8">DSM 23969</strain>
    </source>
</reference>
<evidence type="ECO:0000256" key="1">
    <source>
        <dbReference type="ARBA" id="ARBA00004196"/>
    </source>
</evidence>
<dbReference type="STRING" id="1437608.GCA_000771645_01500"/>
<evidence type="ECO:0000256" key="2">
    <source>
        <dbReference type="ARBA" id="ARBA00005695"/>
    </source>
</evidence>
<dbReference type="Proteomes" id="UP000029108">
    <property type="component" value="Unassembled WGS sequence"/>
</dbReference>
<evidence type="ECO:0000259" key="6">
    <source>
        <dbReference type="Pfam" id="PF00496"/>
    </source>
</evidence>
<evidence type="ECO:0000256" key="5">
    <source>
        <dbReference type="SAM" id="SignalP"/>
    </source>
</evidence>
<protein>
    <submittedName>
        <fullName evidence="7">Extracellular solute-binding protein family 5</fullName>
    </submittedName>
</protein>
<dbReference type="GO" id="GO:0043190">
    <property type="term" value="C:ATP-binding cassette (ABC) transporter complex"/>
    <property type="evidence" value="ECO:0007669"/>
    <property type="project" value="InterPro"/>
</dbReference>
<dbReference type="EMBL" id="JGYN01000005">
    <property type="protein sequence ID" value="KFI52459.1"/>
    <property type="molecule type" value="Genomic_DNA"/>
</dbReference>
<accession>A0A087A109</accession>
<dbReference type="InterPro" id="IPR000914">
    <property type="entry name" value="SBP_5_dom"/>
</dbReference>
<dbReference type="GO" id="GO:0015833">
    <property type="term" value="P:peptide transport"/>
    <property type="evidence" value="ECO:0007669"/>
    <property type="project" value="TreeGrafter"/>
</dbReference>
<dbReference type="RefSeq" id="WP_051923683.1">
    <property type="nucleotide sequence ID" value="NZ_JDUU01000003.1"/>
</dbReference>
<dbReference type="eggNOG" id="COG0747">
    <property type="taxonomic scope" value="Bacteria"/>
</dbReference>